<keyword evidence="1" id="KW-0547">Nucleotide-binding</keyword>
<protein>
    <recommendedName>
        <fullName evidence="6">ABC transporter domain-containing protein</fullName>
    </recommendedName>
</protein>
<comment type="caution">
    <text evidence="4">The sequence shown here is derived from an EMBL/GenBank/DDBJ whole genome shotgun (WGS) entry which is preliminary data.</text>
</comment>
<reference evidence="4" key="1">
    <citation type="journal article" date="2022" name="Plant J.">
        <title>Strategies of tolerance reflected in two North American maple genomes.</title>
        <authorList>
            <person name="McEvoy S.L."/>
            <person name="Sezen U.U."/>
            <person name="Trouern-Trend A."/>
            <person name="McMahon S.M."/>
            <person name="Schaberg P.G."/>
            <person name="Yang J."/>
            <person name="Wegrzyn J.L."/>
            <person name="Swenson N.G."/>
        </authorList>
    </citation>
    <scope>NUCLEOTIDE SEQUENCE</scope>
    <source>
        <strain evidence="4">91603</strain>
    </source>
</reference>
<organism evidence="4 5">
    <name type="scientific">Acer negundo</name>
    <name type="common">Box elder</name>
    <dbReference type="NCBI Taxonomy" id="4023"/>
    <lineage>
        <taxon>Eukaryota</taxon>
        <taxon>Viridiplantae</taxon>
        <taxon>Streptophyta</taxon>
        <taxon>Embryophyta</taxon>
        <taxon>Tracheophyta</taxon>
        <taxon>Spermatophyta</taxon>
        <taxon>Magnoliopsida</taxon>
        <taxon>eudicotyledons</taxon>
        <taxon>Gunneridae</taxon>
        <taxon>Pentapetalae</taxon>
        <taxon>rosids</taxon>
        <taxon>malvids</taxon>
        <taxon>Sapindales</taxon>
        <taxon>Sapindaceae</taxon>
        <taxon>Hippocastanoideae</taxon>
        <taxon>Acereae</taxon>
        <taxon>Acer</taxon>
    </lineage>
</organism>
<name>A0AAD5NUB5_ACENE</name>
<dbReference type="Proteomes" id="UP001064489">
    <property type="component" value="Chromosome 4"/>
</dbReference>
<evidence type="ECO:0000256" key="3">
    <source>
        <dbReference type="SAM" id="MobiDB-lite"/>
    </source>
</evidence>
<dbReference type="GO" id="GO:0042626">
    <property type="term" value="F:ATPase-coupled transmembrane transporter activity"/>
    <property type="evidence" value="ECO:0007669"/>
    <property type="project" value="TreeGrafter"/>
</dbReference>
<dbReference type="SUPFAM" id="SSF52540">
    <property type="entry name" value="P-loop containing nucleoside triphosphate hydrolases"/>
    <property type="match status" value="1"/>
</dbReference>
<dbReference type="InterPro" id="IPR027417">
    <property type="entry name" value="P-loop_NTPase"/>
</dbReference>
<gene>
    <name evidence="4" type="ORF">LWI28_010821</name>
</gene>
<dbReference type="PANTHER" id="PTHR24223">
    <property type="entry name" value="ATP-BINDING CASSETTE SUB-FAMILY C"/>
    <property type="match status" value="1"/>
</dbReference>
<sequence length="164" mass="18251">MDRAKDAGTSATPPIDQPSSSQRFCREGPGIVGDGVKVHGTKAYVPQSAWLQMGTVRDNIIFGKDMKKDFYKDVIDGCALSHDIEIWADGDLCVVGQRGMNLSGGQKQRIQLMRVAYSVSDIYILEFLKLFLQKCLMGLLFEKTVFYATHQLEFLGVVDLVLDL</sequence>
<evidence type="ECO:0000313" key="5">
    <source>
        <dbReference type="Proteomes" id="UP001064489"/>
    </source>
</evidence>
<evidence type="ECO:0000313" key="4">
    <source>
        <dbReference type="EMBL" id="KAI9181044.1"/>
    </source>
</evidence>
<evidence type="ECO:0008006" key="6">
    <source>
        <dbReference type="Google" id="ProtNLM"/>
    </source>
</evidence>
<feature type="region of interest" description="Disordered" evidence="3">
    <location>
        <begin position="1"/>
        <end position="24"/>
    </location>
</feature>
<dbReference type="GO" id="GO:0005524">
    <property type="term" value="F:ATP binding"/>
    <property type="evidence" value="ECO:0007669"/>
    <property type="project" value="UniProtKB-KW"/>
</dbReference>
<reference evidence="4" key="2">
    <citation type="submission" date="2023-02" db="EMBL/GenBank/DDBJ databases">
        <authorList>
            <person name="Swenson N.G."/>
            <person name="Wegrzyn J.L."/>
            <person name="Mcevoy S.L."/>
        </authorList>
    </citation>
    <scope>NUCLEOTIDE SEQUENCE</scope>
    <source>
        <strain evidence="4">91603</strain>
        <tissue evidence="4">Leaf</tissue>
    </source>
</reference>
<evidence type="ECO:0000256" key="2">
    <source>
        <dbReference type="ARBA" id="ARBA00022840"/>
    </source>
</evidence>
<dbReference type="GO" id="GO:0016020">
    <property type="term" value="C:membrane"/>
    <property type="evidence" value="ECO:0007669"/>
    <property type="project" value="TreeGrafter"/>
</dbReference>
<evidence type="ECO:0000256" key="1">
    <source>
        <dbReference type="ARBA" id="ARBA00022741"/>
    </source>
</evidence>
<dbReference type="Gene3D" id="3.40.50.300">
    <property type="entry name" value="P-loop containing nucleotide triphosphate hydrolases"/>
    <property type="match status" value="1"/>
</dbReference>
<dbReference type="AlphaFoldDB" id="A0AAD5NUB5"/>
<proteinExistence type="predicted"/>
<keyword evidence="5" id="KW-1185">Reference proteome</keyword>
<accession>A0AAD5NUB5</accession>
<dbReference type="PANTHER" id="PTHR24223:SF222">
    <property type="entry name" value="OS01G0902100 PROTEIN"/>
    <property type="match status" value="1"/>
</dbReference>
<keyword evidence="2" id="KW-0067">ATP-binding</keyword>
<feature type="compositionally biased region" description="Polar residues" evidence="3">
    <location>
        <begin position="9"/>
        <end position="23"/>
    </location>
</feature>
<dbReference type="EMBL" id="JAJSOW010000101">
    <property type="protein sequence ID" value="KAI9181044.1"/>
    <property type="molecule type" value="Genomic_DNA"/>
</dbReference>
<dbReference type="InterPro" id="IPR050173">
    <property type="entry name" value="ABC_transporter_C-like"/>
</dbReference>